<reference evidence="3 4" key="2">
    <citation type="submission" date="2016-12" db="EMBL/GenBank/DDBJ databases">
        <title>Diversity of luminous bacteria.</title>
        <authorList>
            <person name="Yoshizawa S."/>
            <person name="Kogure K."/>
        </authorList>
    </citation>
    <scope>NUCLEOTIDE SEQUENCE [LARGE SCALE GENOMIC DNA]</scope>
    <source>
        <strain evidence="3 4">NBRC 105001</strain>
    </source>
</reference>
<reference evidence="5" key="3">
    <citation type="journal article" date="2019" name="Int. J. Syst. Evol. Microbiol.">
        <title>The Global Catalogue of Microorganisms (GCM) 10K type strain sequencing project: providing services to taxonomists for standard genome sequencing and annotation.</title>
        <authorList>
            <consortium name="The Broad Institute Genomics Platform"/>
            <consortium name="The Broad Institute Genome Sequencing Center for Infectious Disease"/>
            <person name="Wu L."/>
            <person name="Ma J."/>
        </authorList>
    </citation>
    <scope>NUCLEOTIDE SEQUENCE [LARGE SCALE GENOMIC DNA]</scope>
    <source>
        <strain evidence="5">NBRC 105001</strain>
    </source>
</reference>
<gene>
    <name evidence="2" type="primary">elb2</name>
    <name evidence="3" type="ORF">BTO23_20515</name>
    <name evidence="2" type="ORF">GCM10007855_37150</name>
</gene>
<reference evidence="2" key="1">
    <citation type="journal article" date="2014" name="Int. J. Syst. Evol. Microbiol.">
        <title>Complete genome of a new Firmicutes species belonging to the dominant human colonic microbiota ('Ruminococcus bicirculans') reveals two chromosomes and a selective capacity to utilize plant glucans.</title>
        <authorList>
            <consortium name="NISC Comparative Sequencing Program"/>
            <person name="Wegmann U."/>
            <person name="Louis P."/>
            <person name="Goesmann A."/>
            <person name="Henrissat B."/>
            <person name="Duncan S.H."/>
            <person name="Flint H.J."/>
        </authorList>
    </citation>
    <scope>NUCLEOTIDE SEQUENCE</scope>
    <source>
        <strain evidence="2">NBRC 105001</strain>
    </source>
</reference>
<evidence type="ECO:0000313" key="5">
    <source>
        <dbReference type="Proteomes" id="UP001156660"/>
    </source>
</evidence>
<dbReference type="PANTHER" id="PTHR10224">
    <property type="entry name" value="ES1 PROTEIN HOMOLOG, MITOCHONDRIAL"/>
    <property type="match status" value="1"/>
</dbReference>
<evidence type="ECO:0000256" key="1">
    <source>
        <dbReference type="PIRNR" id="PIRNR006320"/>
    </source>
</evidence>
<dbReference type="RefSeq" id="WP_105064452.1">
    <property type="nucleotide sequence ID" value="NZ_BSOU01000014.1"/>
</dbReference>
<name>A0A2S7X197_9GAMM</name>
<evidence type="ECO:0000313" key="2">
    <source>
        <dbReference type="EMBL" id="GLR76840.1"/>
    </source>
</evidence>
<sequence length="216" mass="23806">MKKNIAIILSGCGYLDGAEINESVLTMLALEEANISYNIFSLNKNQHHVVNHQTGDEEQGVRNILVESARIARGNIQDIKELEVKEFDGIIVIGGFGVAKNLSNFAILGEKYSIDDDIEKVLSQFKEQQKASAYMCISPVLLPKIYDKPTCTIGNDADTASIIENLGGQHIEVQSDQVCIDQKNKIITTPAYMLCGSILEARKGISKLVSEFKQML</sequence>
<dbReference type="AlphaFoldDB" id="A0A2S7X197"/>
<dbReference type="OrthoDB" id="5605062at2"/>
<organism evidence="3 4">
    <name type="scientific">Aliivibrio sifiae</name>
    <dbReference type="NCBI Taxonomy" id="566293"/>
    <lineage>
        <taxon>Bacteria</taxon>
        <taxon>Pseudomonadati</taxon>
        <taxon>Pseudomonadota</taxon>
        <taxon>Gammaproteobacteria</taxon>
        <taxon>Vibrionales</taxon>
        <taxon>Vibrionaceae</taxon>
        <taxon>Aliivibrio</taxon>
    </lineage>
</organism>
<dbReference type="NCBIfam" id="NF008747">
    <property type="entry name" value="PRK11780.1"/>
    <property type="match status" value="1"/>
</dbReference>
<dbReference type="Proteomes" id="UP001156660">
    <property type="component" value="Unassembled WGS sequence"/>
</dbReference>
<keyword evidence="1" id="KW-0456">Lyase</keyword>
<dbReference type="Gene3D" id="3.40.50.880">
    <property type="match status" value="1"/>
</dbReference>
<accession>A0A2S7X197</accession>
<protein>
    <recommendedName>
        <fullName evidence="1">Glyoxalase</fullName>
    </recommendedName>
</protein>
<dbReference type="InterPro" id="IPR026041">
    <property type="entry name" value="ElbB"/>
</dbReference>
<comment type="function">
    <text evidence="1">Displays glyoxalase activity, catalyzing the conversion of glyoxal to glycolate.</text>
</comment>
<dbReference type="EMBL" id="BSOU01000014">
    <property type="protein sequence ID" value="GLR76840.1"/>
    <property type="molecule type" value="Genomic_DNA"/>
</dbReference>
<proteinExistence type="inferred from homology"/>
<evidence type="ECO:0000313" key="3">
    <source>
        <dbReference type="EMBL" id="PQJ83528.1"/>
    </source>
</evidence>
<comment type="caution">
    <text evidence="3">The sequence shown here is derived from an EMBL/GenBank/DDBJ whole genome shotgun (WGS) entry which is preliminary data.</text>
</comment>
<dbReference type="Proteomes" id="UP000239273">
    <property type="component" value="Unassembled WGS sequence"/>
</dbReference>
<keyword evidence="5" id="KW-1185">Reference proteome</keyword>
<evidence type="ECO:0000313" key="4">
    <source>
        <dbReference type="Proteomes" id="UP000239273"/>
    </source>
</evidence>
<comment type="similarity">
    <text evidence="1">Belongs to the peptidase C56 family.</text>
</comment>
<comment type="catalytic activity">
    <reaction evidence="1">
        <text>glyoxal + H2O = glycolate + H(+)</text>
        <dbReference type="Rhea" id="RHEA:51672"/>
        <dbReference type="ChEBI" id="CHEBI:15377"/>
        <dbReference type="ChEBI" id="CHEBI:15378"/>
        <dbReference type="ChEBI" id="CHEBI:29805"/>
        <dbReference type="ChEBI" id="CHEBI:34779"/>
    </reaction>
</comment>
<dbReference type="PANTHER" id="PTHR10224:SF12">
    <property type="entry name" value="GLYOXALASE ELBB"/>
    <property type="match status" value="1"/>
</dbReference>
<dbReference type="InterPro" id="IPR029062">
    <property type="entry name" value="Class_I_gatase-like"/>
</dbReference>
<dbReference type="EMBL" id="MSCP01000005">
    <property type="protein sequence ID" value="PQJ83528.1"/>
    <property type="molecule type" value="Genomic_DNA"/>
</dbReference>
<dbReference type="GO" id="GO:0016829">
    <property type="term" value="F:lyase activity"/>
    <property type="evidence" value="ECO:0007669"/>
    <property type="project" value="UniProtKB-UniRule"/>
</dbReference>
<dbReference type="SUPFAM" id="SSF52317">
    <property type="entry name" value="Class I glutamine amidotransferase-like"/>
    <property type="match status" value="1"/>
</dbReference>
<reference evidence="2" key="4">
    <citation type="submission" date="2023-01" db="EMBL/GenBank/DDBJ databases">
        <title>Draft genome sequence of Aliivibrio sifiae strain NBRC 105001.</title>
        <authorList>
            <person name="Sun Q."/>
            <person name="Mori K."/>
        </authorList>
    </citation>
    <scope>NUCLEOTIDE SEQUENCE</scope>
    <source>
        <strain evidence="2">NBRC 105001</strain>
    </source>
</reference>
<dbReference type="PIRSF" id="PIRSF006320">
    <property type="entry name" value="Elb2"/>
    <property type="match status" value="1"/>
</dbReference>